<evidence type="ECO:0000313" key="4">
    <source>
        <dbReference type="Proteomes" id="UP000065473"/>
    </source>
</evidence>
<organism evidence="2 3">
    <name type="scientific">Sulfolobus acidocaldarius</name>
    <dbReference type="NCBI Taxonomy" id="2285"/>
    <lineage>
        <taxon>Archaea</taxon>
        <taxon>Thermoproteota</taxon>
        <taxon>Thermoprotei</taxon>
        <taxon>Sulfolobales</taxon>
        <taxon>Sulfolobaceae</taxon>
        <taxon>Sulfolobus</taxon>
    </lineage>
</organism>
<dbReference type="GeneID" id="24892407"/>
<proteinExistence type="predicted"/>
<sequence length="59" mass="7010">MDGLNVKLTYNQSLFGQGRNPNLFYVAEYTKRSDERFLFEFVVTESIYNVKRLLQAKEK</sequence>
<dbReference type="AlphaFoldDB" id="A0A0U3FV95"/>
<dbReference type="EMBL" id="CP013695">
    <property type="protein sequence ID" value="ALU31710.1"/>
    <property type="molecule type" value="Genomic_DNA"/>
</dbReference>
<dbReference type="Proteomes" id="UP000065473">
    <property type="component" value="Chromosome"/>
</dbReference>
<gene>
    <name evidence="1" type="ORF">ATY89_02785</name>
    <name evidence="2" type="ORF">ATZ20_05810</name>
</gene>
<dbReference type="Proteomes" id="UP000060043">
    <property type="component" value="Chromosome"/>
</dbReference>
<accession>A0A0U3FV95</accession>
<dbReference type="EMBL" id="CP013694">
    <property type="protein sequence ID" value="ALU28983.1"/>
    <property type="molecule type" value="Genomic_DNA"/>
</dbReference>
<reference evidence="3 4" key="1">
    <citation type="submission" date="2015-12" db="EMBL/GenBank/DDBJ databases">
        <title>A stable core within a dynamic pangenome in Sulfolobus acidocaldarius.</title>
        <authorList>
            <person name="Anderson R."/>
            <person name="Kouris A."/>
            <person name="Seward C."/>
            <person name="Campbell K."/>
            <person name="Whitaker R."/>
        </authorList>
    </citation>
    <scope>NUCLEOTIDE SEQUENCE [LARGE SCALE GENOMIC DNA]</scope>
    <source>
        <strain evidence="1 4">GG12-C01-09</strain>
        <strain evidence="2 3">NG05B_CO5_07</strain>
    </source>
</reference>
<dbReference type="RefSeq" id="WP_048054388.1">
    <property type="nucleotide sequence ID" value="NZ_CP013694.1"/>
</dbReference>
<evidence type="ECO:0000313" key="3">
    <source>
        <dbReference type="Proteomes" id="UP000060043"/>
    </source>
</evidence>
<protein>
    <submittedName>
        <fullName evidence="2">Uncharacterized protein</fullName>
    </submittedName>
</protein>
<name>A0A0U3FV95_9CREN</name>
<evidence type="ECO:0000313" key="2">
    <source>
        <dbReference type="EMBL" id="ALU31710.1"/>
    </source>
</evidence>
<evidence type="ECO:0000313" key="1">
    <source>
        <dbReference type="EMBL" id="ALU28983.1"/>
    </source>
</evidence>